<name>A0A1I0WT95_9PSEU</name>
<feature type="region of interest" description="Disordered" evidence="1">
    <location>
        <begin position="1"/>
        <end position="58"/>
    </location>
</feature>
<evidence type="ECO:0000313" key="3">
    <source>
        <dbReference type="Proteomes" id="UP000243799"/>
    </source>
</evidence>
<accession>A0A1I0WT95</accession>
<evidence type="ECO:0000313" key="2">
    <source>
        <dbReference type="EMBL" id="SFA91173.1"/>
    </source>
</evidence>
<dbReference type="RefSeq" id="WP_177242474.1">
    <property type="nucleotide sequence ID" value="NZ_FOKG01000002.1"/>
</dbReference>
<feature type="compositionally biased region" description="Basic and acidic residues" evidence="1">
    <location>
        <begin position="1"/>
        <end position="21"/>
    </location>
</feature>
<keyword evidence="3" id="KW-1185">Reference proteome</keyword>
<gene>
    <name evidence="2" type="ORF">SAMN05216266_102146</name>
</gene>
<proteinExistence type="predicted"/>
<dbReference type="Proteomes" id="UP000243799">
    <property type="component" value="Unassembled WGS sequence"/>
</dbReference>
<sequence length="58" mass="6504">MDPVHDLHPELDVQEQRHPVVDDEDGHPGAEVPLEADPGDVAEQVPAVVHDEDEYREE</sequence>
<organism evidence="2 3">
    <name type="scientific">Amycolatopsis marina</name>
    <dbReference type="NCBI Taxonomy" id="490629"/>
    <lineage>
        <taxon>Bacteria</taxon>
        <taxon>Bacillati</taxon>
        <taxon>Actinomycetota</taxon>
        <taxon>Actinomycetes</taxon>
        <taxon>Pseudonocardiales</taxon>
        <taxon>Pseudonocardiaceae</taxon>
        <taxon>Amycolatopsis</taxon>
    </lineage>
</organism>
<dbReference type="EMBL" id="FOKG01000002">
    <property type="protein sequence ID" value="SFA91173.1"/>
    <property type="molecule type" value="Genomic_DNA"/>
</dbReference>
<dbReference type="AlphaFoldDB" id="A0A1I0WT95"/>
<evidence type="ECO:0000256" key="1">
    <source>
        <dbReference type="SAM" id="MobiDB-lite"/>
    </source>
</evidence>
<reference evidence="3" key="1">
    <citation type="submission" date="2016-10" db="EMBL/GenBank/DDBJ databases">
        <authorList>
            <person name="Varghese N."/>
            <person name="Submissions S."/>
        </authorList>
    </citation>
    <scope>NUCLEOTIDE SEQUENCE [LARGE SCALE GENOMIC DNA]</scope>
    <source>
        <strain evidence="3">CGMCC 4.3568</strain>
    </source>
</reference>
<protein>
    <submittedName>
        <fullName evidence="2">Uncharacterized protein</fullName>
    </submittedName>
</protein>
<dbReference type="STRING" id="490629.SAMN05216266_102146"/>